<comment type="catalytic activity">
    <reaction evidence="2">
        <text>ATP + H2O = ADP + phosphate + H(+)</text>
        <dbReference type="Rhea" id="RHEA:13065"/>
        <dbReference type="ChEBI" id="CHEBI:15377"/>
        <dbReference type="ChEBI" id="CHEBI:15378"/>
        <dbReference type="ChEBI" id="CHEBI:30616"/>
        <dbReference type="ChEBI" id="CHEBI:43474"/>
        <dbReference type="ChEBI" id="CHEBI:456216"/>
        <dbReference type="EC" id="5.6.2.3"/>
    </reaction>
</comment>
<keyword evidence="2" id="KW-0227">DNA damage</keyword>
<evidence type="ECO:0000313" key="5">
    <source>
        <dbReference type="Proteomes" id="UP000035681"/>
    </source>
</evidence>
<dbReference type="Proteomes" id="UP000035681">
    <property type="component" value="Unplaced"/>
</dbReference>
<evidence type="ECO:0000259" key="4">
    <source>
        <dbReference type="PROSITE" id="PS50157"/>
    </source>
</evidence>
<dbReference type="GO" id="GO:0008270">
    <property type="term" value="F:zinc ion binding"/>
    <property type="evidence" value="ECO:0007669"/>
    <property type="project" value="UniProtKB-KW"/>
</dbReference>
<protein>
    <recommendedName>
        <fullName evidence="2">ATP-dependent DNA helicase</fullName>
        <ecNumber evidence="2">5.6.2.3</ecNumber>
    </recommendedName>
</protein>
<dbReference type="PANTHER" id="PTHR10492:SF57">
    <property type="entry name" value="ATP-DEPENDENT DNA HELICASE"/>
    <property type="match status" value="1"/>
</dbReference>
<evidence type="ECO:0000256" key="1">
    <source>
        <dbReference type="PROSITE-ProRule" id="PRU00042"/>
    </source>
</evidence>
<keyword evidence="1" id="KW-0479">Metal-binding</keyword>
<keyword evidence="3" id="KW-0472">Membrane</keyword>
<dbReference type="InterPro" id="IPR010285">
    <property type="entry name" value="DNA_helicase_pif1-like_DEAD"/>
</dbReference>
<dbReference type="PROSITE" id="PS00028">
    <property type="entry name" value="ZINC_FINGER_C2H2_1"/>
    <property type="match status" value="1"/>
</dbReference>
<dbReference type="WBParaSite" id="TCONS_00015408.p1">
    <property type="protein sequence ID" value="TCONS_00015408.p1"/>
    <property type="gene ID" value="XLOC_009710"/>
</dbReference>
<name>A0AAF5DLV0_STRER</name>
<sequence length="2808" mass="328672">CHFIIILFGFIIIDLMLIIRNYKVYSHSIVSAELPNLEEDNELFNLVVGHMLHKNCYILKSKSPCWNLAKNECYKGFPKTFIKETFIERLSGKVYYKKIDNTNENIVLRNSRKIDNSYVVPYNPFLLKYFNAHINVEIVNQVLAVSYLFKYFVKDGETNKVNVEMHFNDKNKDEISAFQKVRCVGPTDAIWKIYEYPIVKNTVTVEVLYVHNEPKDNKNVFLPYLNNENDFINASELNNDIDALNHLMTANTIGKSKLMAYFDLMKEEKEKLNPDMEVLNLTYEYIPTMFKWDPLYCKDNNINVPRYKKGAWIKRTQKRKAIGRIVPISKQNKELFAMRSLLIHKKRVTSFKDLRTINDVVVPTYYDAAKYLNLIKGGILDINHFNELSKLSTPEDFINALVIYICYDNEFKNHKEIFDKFKNFMNQIYVLSLKLSANGFNLLNTDLPLETINYDIIIDNDGINKEKELKLLEKYISNANKDQLKAFDFFKKILNTNRECKLMMIEDSASTGNTYVYQTDSTFLETERKTNINLAGTGIVASLLPEGQTLHSFIKMPLNVNKKDFVVDKKKQYFRSISNSLIIFIDEISMQSSKQINYIDLAFRYNFKNYNYPFGGKLIVLGEETTGQLIASTTLSSNYFTHGNQVKRIYLKENVRTKSDEKEFAQFLLQIGNGEKIDNHRFITIPKKMIFEGDDVQFIEEIFGKNLENILKNNNAVILALKGLCNGTRMIYIETIESLDKMKKLLKCKSLDGTKTFLIPQILHNPVDLKIPIPFTKYQYPVRLGYCITINKSQGQTLDNIGLFVDDVGIFSHGQLYVAMSRAKSSSSIKKFNIFQDISVTAIIKMYQQYCTETKNENCPRQSTMRKVLSACVVIRNKAKIKNIRNITYINFQKTKFELWEHYNISVPIEINYENKKDTIKCHPNINIQISTSENIVFASLKNDMNAKIVPIPNISEEISCNEELVEFDMNDINDLPSSDGMNIKPYFCPTEGCSSAFLRIGNLHQHMLSGIHKYKVEKLSLFEYALINYKKQLEFNIRETKYIQEEILKSLENENKADSNILQPEWALKKNKQREPIKLEIKEQLVNMYLEGKTGTKISPAVTVEQLHTWLENKKDIKLNDIPSSLKIGLYFSWLKSLENKGKNVKDILKKEGKKDAKREKIKKSSEDSDIDDSEIEDFYEEKEDDFTIYNFTKSINEDIFDNEIDSFVDELMEEQKKCINEVECRIVVININHPNTFKNLEYVKHLKLSPRNFGTIFDGEKCNFCNALYFFNEKIGVKCCGKGKFNESIKMTIDYPNESIQYFDINNEFGKTFLYNIRSINYDVSYGQFNFTPRKLGGAFETGIQPVVLQGNSYSRLNININNLKNLSIKNIKNAQYFMIGTEEFNAINVEYSNNKAPAANLIRNNQNINEVETFIDFLKKNEKKNEFQKKFFQLRIVRPGPRDNRNEQVPMDPDEITFIYDSEDGNIPRMDILLAYQNNNENVPKLITLDRNHPLIDALTYSVLFPKGEKTFDAVKRKNNLNTYPSRREFIRYNLYQRNDKTILLKSSRLLQQFIIDYYVRIENDITEYAHKLNKERYKLQKKFGNVRDNVVDIGIDENDDVEEIFNPDTEEETSSRILKSLTGGPKWYKFKEQNALAVQRFYGKPHLFITFTCNPNWPEITNSLPNGFKPIDRPDIVVRVFALKLIELITMLRKGLFVIDNIISAELPNAEKDIELFNLVSSHMIHKNCNVMRNKSPCWNVAKNECSKGFPKAFVKKTLIDRLSGKVYYKRVGNTNENIVLRSGRKINNGYVVPYNSFLLKYFNAHINVEIVNQILAVSYLFKYFVKDGETNKVNVEMHYNDNNKDEISAFQKVRCVGPTDAIWKIYEYPIVKNTVTVEVLYVHNEPKNNKTVFLPYLNNENDFINASELNNDIDALNHLMTANTIGKSKLMAYFDLMKEEKEKLNPDMEVLNLTYEYIPTMFKWDPLYCKDNDINVPRYKKGAWIKRTQKRKAIGRIVPIGRQNKELFSMRQLLIHKRGVTSFKDLRTINDVIFSTYNDAAIYLNLMKGGILNISHFDELKKLSTPDEFINAFVIYICHDKTINYDIIIDNQCSGNKVSQSKNKLRNVFDNDTDEPTHQYTELSVLDDIATKIDTFKIEHKKISNAYEFYKKYLDSTDRKNDTNFNSLIKLINDRFEEVRDSFKNDAKNDSSVRSGSRLEMIYHLNNEESTPLMEAKDEDLKELISEMREHYFGSLGRYGTIDHKLKEFLNDSVIKREALKYIKNTGKFCKFVTDILIPVEAQMGLFFSTKKSQRSKTSLYNKKVVKYFNILAKYLGTGIILEEKYTWIMAYIKTIDKISKKANVVFYNDITFLNCNDANMEKFLLTINNKLDCNENLSWHYEVKFVIYYDRTTNNCLRKIKILLVNRKYVIICNLYKSTLNDAQKLLTYSNDNRFFKYPDCLNKNKLYYRFENDIYIDVDKEDLWTYNDLKDELYDHHILNMFDRNNNLSNYAFLLGIQSYLTIKPQMIKYVSSEINIKYSNLSETFKALTSLPLNNNEVNIQWGFEKLKKSVNALGNLYFNYLCNEKNKHLNNLINSHTPEEKIRAYLSRKDVTSIGKNEFGDYIVEVCKKIQADVIYSDHQIENICYSYLPIKTKDGEIMFIDNDNYAHHYSESRICSGIITNEILKKNVFNYQKEDKSFYEYFVNWIMKKLHLYDKRIKIGWWNFNLFIFKDIIVLTLIILCIMLSIPIIYICINLSIFKKIKPLFLWIFEKLHWLYNKVIKPYSIMVLSIITCFSFDHNAEKRVSTQMELENKNDKKS</sequence>
<reference evidence="6" key="1">
    <citation type="submission" date="2024-02" db="UniProtKB">
        <authorList>
            <consortium name="WormBaseParasite"/>
        </authorList>
    </citation>
    <scope>IDENTIFICATION</scope>
</reference>
<keyword evidence="1" id="KW-0863">Zinc-finger</keyword>
<dbReference type="SUPFAM" id="SSF52540">
    <property type="entry name" value="P-loop containing nucleoside triphosphate hydrolases"/>
    <property type="match status" value="1"/>
</dbReference>
<keyword evidence="2" id="KW-0067">ATP-binding</keyword>
<keyword evidence="2" id="KW-0233">DNA recombination</keyword>
<evidence type="ECO:0000313" key="6">
    <source>
        <dbReference type="WBParaSite" id="TCONS_00015408.p1"/>
    </source>
</evidence>
<dbReference type="EC" id="5.6.2.3" evidence="2"/>
<dbReference type="GO" id="GO:0005524">
    <property type="term" value="F:ATP binding"/>
    <property type="evidence" value="ECO:0007669"/>
    <property type="project" value="UniProtKB-KW"/>
</dbReference>
<dbReference type="CDD" id="cd18809">
    <property type="entry name" value="SF1_C_RecD"/>
    <property type="match status" value="1"/>
</dbReference>
<feature type="transmembrane region" description="Helical" evidence="3">
    <location>
        <begin position="2722"/>
        <end position="2743"/>
    </location>
</feature>
<dbReference type="GO" id="GO:0006281">
    <property type="term" value="P:DNA repair"/>
    <property type="evidence" value="ECO:0007669"/>
    <property type="project" value="UniProtKB-KW"/>
</dbReference>
<keyword evidence="5" id="KW-1185">Reference proteome</keyword>
<organism evidence="5 6">
    <name type="scientific">Strongyloides stercoralis</name>
    <name type="common">Threadworm</name>
    <dbReference type="NCBI Taxonomy" id="6248"/>
    <lineage>
        <taxon>Eukaryota</taxon>
        <taxon>Metazoa</taxon>
        <taxon>Ecdysozoa</taxon>
        <taxon>Nematoda</taxon>
        <taxon>Chromadorea</taxon>
        <taxon>Rhabditida</taxon>
        <taxon>Tylenchina</taxon>
        <taxon>Panagrolaimomorpha</taxon>
        <taxon>Strongyloidoidea</taxon>
        <taxon>Strongyloididae</taxon>
        <taxon>Strongyloides</taxon>
    </lineage>
</organism>
<keyword evidence="2" id="KW-0378">Hydrolase</keyword>
<dbReference type="InterPro" id="IPR027417">
    <property type="entry name" value="P-loop_NTPase"/>
</dbReference>
<keyword evidence="3" id="KW-1133">Transmembrane helix</keyword>
<evidence type="ECO:0000256" key="2">
    <source>
        <dbReference type="RuleBase" id="RU363044"/>
    </source>
</evidence>
<keyword evidence="3" id="KW-0812">Transmembrane</keyword>
<keyword evidence="1" id="KW-0862">Zinc</keyword>
<dbReference type="Pfam" id="PF05970">
    <property type="entry name" value="PIF1"/>
    <property type="match status" value="1"/>
</dbReference>
<dbReference type="GO" id="GO:0043139">
    <property type="term" value="F:5'-3' DNA helicase activity"/>
    <property type="evidence" value="ECO:0007669"/>
    <property type="project" value="UniProtKB-EC"/>
</dbReference>
<evidence type="ECO:0000256" key="3">
    <source>
        <dbReference type="SAM" id="Phobius"/>
    </source>
</evidence>
<proteinExistence type="inferred from homology"/>
<dbReference type="Pfam" id="PF14214">
    <property type="entry name" value="Helitron_like_N"/>
    <property type="match status" value="1"/>
</dbReference>
<dbReference type="PANTHER" id="PTHR10492">
    <property type="match status" value="1"/>
</dbReference>
<dbReference type="GO" id="GO:0016787">
    <property type="term" value="F:hydrolase activity"/>
    <property type="evidence" value="ECO:0007669"/>
    <property type="project" value="UniProtKB-KW"/>
</dbReference>
<keyword evidence="2" id="KW-0547">Nucleotide-binding</keyword>
<dbReference type="Gene3D" id="3.40.50.300">
    <property type="entry name" value="P-loop containing nucleotide triphosphate hydrolases"/>
    <property type="match status" value="2"/>
</dbReference>
<dbReference type="InterPro" id="IPR025476">
    <property type="entry name" value="Helitron_helicase-like"/>
</dbReference>
<dbReference type="GO" id="GO:0006310">
    <property type="term" value="P:DNA recombination"/>
    <property type="evidence" value="ECO:0007669"/>
    <property type="project" value="UniProtKB-KW"/>
</dbReference>
<dbReference type="InterPro" id="IPR013087">
    <property type="entry name" value="Znf_C2H2_type"/>
</dbReference>
<dbReference type="GO" id="GO:0000723">
    <property type="term" value="P:telomere maintenance"/>
    <property type="evidence" value="ECO:0007669"/>
    <property type="project" value="InterPro"/>
</dbReference>
<keyword evidence="2" id="KW-0347">Helicase</keyword>
<comment type="similarity">
    <text evidence="2">Belongs to the helicase family.</text>
</comment>
<feature type="domain" description="C2H2-type" evidence="4">
    <location>
        <begin position="987"/>
        <end position="1018"/>
    </location>
</feature>
<comment type="cofactor">
    <cofactor evidence="2">
        <name>Mg(2+)</name>
        <dbReference type="ChEBI" id="CHEBI:18420"/>
    </cofactor>
</comment>
<dbReference type="PROSITE" id="PS50157">
    <property type="entry name" value="ZINC_FINGER_C2H2_2"/>
    <property type="match status" value="1"/>
</dbReference>
<keyword evidence="2" id="KW-0234">DNA repair</keyword>
<accession>A0AAF5DLV0</accession>